<proteinExistence type="predicted"/>
<dbReference type="AlphaFoldDB" id="A0A9X1VJK3"/>
<gene>
    <name evidence="1" type="ORF">MON38_20730</name>
</gene>
<comment type="caution">
    <text evidence="1">The sequence shown here is derived from an EMBL/GenBank/DDBJ whole genome shotgun (WGS) entry which is preliminary data.</text>
</comment>
<evidence type="ECO:0000313" key="2">
    <source>
        <dbReference type="Proteomes" id="UP001139193"/>
    </source>
</evidence>
<organism evidence="1 2">
    <name type="scientific">Hymenobacter cyanobacteriorum</name>
    <dbReference type="NCBI Taxonomy" id="2926463"/>
    <lineage>
        <taxon>Bacteria</taxon>
        <taxon>Pseudomonadati</taxon>
        <taxon>Bacteroidota</taxon>
        <taxon>Cytophagia</taxon>
        <taxon>Cytophagales</taxon>
        <taxon>Hymenobacteraceae</taxon>
        <taxon>Hymenobacter</taxon>
    </lineage>
</organism>
<sequence>MPTAPHQVENAGRLFAPLSITTPELAAQILSSAAHVAACNKFAHDLKVGTHA</sequence>
<reference evidence="1" key="1">
    <citation type="submission" date="2022-03" db="EMBL/GenBank/DDBJ databases">
        <title>Bacterial whole genome sequence for Hymenobacter sp. DH14.</title>
        <authorList>
            <person name="Le V."/>
        </authorList>
    </citation>
    <scope>NUCLEOTIDE SEQUENCE</scope>
    <source>
        <strain evidence="1">DH14</strain>
    </source>
</reference>
<keyword evidence="2" id="KW-1185">Reference proteome</keyword>
<protein>
    <submittedName>
        <fullName evidence="1">Uncharacterized protein</fullName>
    </submittedName>
</protein>
<dbReference type="RefSeq" id="WP_241938064.1">
    <property type="nucleotide sequence ID" value="NZ_JALBGC010000006.1"/>
</dbReference>
<accession>A0A9X1VJK3</accession>
<name>A0A9X1VJK3_9BACT</name>
<dbReference type="EMBL" id="JALBGC010000006">
    <property type="protein sequence ID" value="MCI1189855.1"/>
    <property type="molecule type" value="Genomic_DNA"/>
</dbReference>
<dbReference type="Proteomes" id="UP001139193">
    <property type="component" value="Unassembled WGS sequence"/>
</dbReference>
<evidence type="ECO:0000313" key="1">
    <source>
        <dbReference type="EMBL" id="MCI1189855.1"/>
    </source>
</evidence>